<dbReference type="eggNOG" id="ENOG5032RQK">
    <property type="taxonomic scope" value="Bacteria"/>
</dbReference>
<gene>
    <name evidence="1" type="ordered locus">Marpi_0197</name>
</gene>
<dbReference type="EMBL" id="CP003257">
    <property type="protein sequence ID" value="AEX84652.1"/>
    <property type="molecule type" value="Genomic_DNA"/>
</dbReference>
<dbReference type="OrthoDB" id="9788989at2"/>
<sequence>MGKIKDIDRVNYVIHFFSAGNTDYWLYTEGVYNELVKHFGEIDYISDEIDFQKYTYYYNMEMGQNVKIKARMISFKNLYSPGFLAEAKTITNDIEKKYSVDGKRKVNLDIGYVHHMQFVLASTKPWGNRIYLSKGIYAEITLMYVYEQWKAFDHSYQNFKDKEYQEELTKIRNLYLEKRKKWLAGKIR</sequence>
<reference evidence="1 2" key="1">
    <citation type="journal article" date="2012" name="J. Bacteriol.">
        <title>Complete Genome Sequence of the Thermophilic, Piezophilic, Heterotrophic Bacterium Marinitoga piezophila KA3.</title>
        <authorList>
            <person name="Lucas S."/>
            <person name="Han J."/>
            <person name="Lapidus A."/>
            <person name="Cheng J.F."/>
            <person name="Goodwin L.A."/>
            <person name="Pitluck S."/>
            <person name="Peters L."/>
            <person name="Mikhailova N."/>
            <person name="Teshima H."/>
            <person name="Detter J.C."/>
            <person name="Han C."/>
            <person name="Tapia R."/>
            <person name="Land M."/>
            <person name="Hauser L."/>
            <person name="Kyrpides N.C."/>
            <person name="Ivanova N."/>
            <person name="Pagani I."/>
            <person name="Vannier P."/>
            <person name="Oger P."/>
            <person name="Bartlett D.H."/>
            <person name="Noll K.M."/>
            <person name="Woyke T."/>
            <person name="Jebbar M."/>
        </authorList>
    </citation>
    <scope>NUCLEOTIDE SEQUENCE [LARGE SCALE GENOMIC DNA]</scope>
    <source>
        <strain evidence="2">DSM 14283 / JCM 11233 / KA3</strain>
    </source>
</reference>
<dbReference type="InterPro" id="IPR025529">
    <property type="entry name" value="DUF4416"/>
</dbReference>
<dbReference type="RefSeq" id="WP_014295724.1">
    <property type="nucleotide sequence ID" value="NC_016751.1"/>
</dbReference>
<dbReference type="Pfam" id="PF14385">
    <property type="entry name" value="DUF4416"/>
    <property type="match status" value="1"/>
</dbReference>
<dbReference type="STRING" id="443254.Marpi_0197"/>
<keyword evidence="2" id="KW-1185">Reference proteome</keyword>
<organism evidence="1 2">
    <name type="scientific">Marinitoga piezophila (strain DSM 14283 / JCM 11233 / KA3)</name>
    <dbReference type="NCBI Taxonomy" id="443254"/>
    <lineage>
        <taxon>Bacteria</taxon>
        <taxon>Thermotogati</taxon>
        <taxon>Thermotogota</taxon>
        <taxon>Thermotogae</taxon>
        <taxon>Petrotogales</taxon>
        <taxon>Petrotogaceae</taxon>
        <taxon>Marinitoga</taxon>
    </lineage>
</organism>
<dbReference type="AlphaFoldDB" id="H2J3K8"/>
<evidence type="ECO:0000313" key="2">
    <source>
        <dbReference type="Proteomes" id="UP000007161"/>
    </source>
</evidence>
<proteinExistence type="predicted"/>
<evidence type="ECO:0008006" key="3">
    <source>
        <dbReference type="Google" id="ProtNLM"/>
    </source>
</evidence>
<evidence type="ECO:0000313" key="1">
    <source>
        <dbReference type="EMBL" id="AEX84652.1"/>
    </source>
</evidence>
<dbReference type="HOGENOM" id="CLU_114103_0_0_0"/>
<dbReference type="Proteomes" id="UP000007161">
    <property type="component" value="Chromosome"/>
</dbReference>
<name>H2J3K8_MARPK</name>
<dbReference type="KEGG" id="mpz:Marpi_0197"/>
<accession>H2J3K8</accession>
<protein>
    <recommendedName>
        <fullName evidence="3">DUF4416 domain-containing protein</fullName>
    </recommendedName>
</protein>
<reference evidence="2" key="2">
    <citation type="submission" date="2012-01" db="EMBL/GenBank/DDBJ databases">
        <title>Complete sequence of chromosome of Marinitoga piezophila KA3.</title>
        <authorList>
            <person name="Lucas S."/>
            <person name="Han J."/>
            <person name="Lapidus A."/>
            <person name="Cheng J.-F."/>
            <person name="Goodwin L."/>
            <person name="Pitluck S."/>
            <person name="Peters L."/>
            <person name="Mikhailova N."/>
            <person name="Teshima H."/>
            <person name="Detter J.C."/>
            <person name="Han C."/>
            <person name="Tapia R."/>
            <person name="Land M."/>
            <person name="Hauser L."/>
            <person name="Kyrpides N."/>
            <person name="Ivanova N."/>
            <person name="Pagani I."/>
            <person name="Jebbar M."/>
            <person name="Vannier P."/>
            <person name="Oger P."/>
            <person name="Cario A."/>
            <person name="Bartlett D."/>
            <person name="Noll K.M."/>
            <person name="Woyke T."/>
        </authorList>
    </citation>
    <scope>NUCLEOTIDE SEQUENCE [LARGE SCALE GENOMIC DNA]</scope>
    <source>
        <strain evidence="2">DSM 14283 / JCM 11233 / KA3</strain>
    </source>
</reference>